<keyword evidence="8" id="KW-0560">Oxidoreductase</keyword>
<evidence type="ECO:0000256" key="6">
    <source>
        <dbReference type="ARBA" id="ARBA00022827"/>
    </source>
</evidence>
<dbReference type="PANTHER" id="PTHR38663">
    <property type="match status" value="1"/>
</dbReference>
<dbReference type="SUPFAM" id="SSF51905">
    <property type="entry name" value="FAD/NAD(P)-binding domain"/>
    <property type="match status" value="1"/>
</dbReference>
<dbReference type="OrthoDB" id="76038at2759"/>
<dbReference type="Proteomes" id="UP000383932">
    <property type="component" value="Unassembled WGS sequence"/>
</dbReference>
<evidence type="ECO:0000256" key="7">
    <source>
        <dbReference type="ARBA" id="ARBA00022857"/>
    </source>
</evidence>
<evidence type="ECO:0000256" key="4">
    <source>
        <dbReference type="ARBA" id="ARBA00012881"/>
    </source>
</evidence>
<keyword evidence="5" id="KW-0285">Flavoprotein</keyword>
<dbReference type="PANTHER" id="PTHR38663:SF1">
    <property type="entry name" value="L-ORNITHINE N(5)-MONOOXYGENASE"/>
    <property type="match status" value="1"/>
</dbReference>
<organism evidence="12 13">
    <name type="scientific">Ceratobasidium theobromae</name>
    <dbReference type="NCBI Taxonomy" id="1582974"/>
    <lineage>
        <taxon>Eukaryota</taxon>
        <taxon>Fungi</taxon>
        <taxon>Dikarya</taxon>
        <taxon>Basidiomycota</taxon>
        <taxon>Agaricomycotina</taxon>
        <taxon>Agaricomycetes</taxon>
        <taxon>Cantharellales</taxon>
        <taxon>Ceratobasidiaceae</taxon>
        <taxon>Ceratobasidium</taxon>
    </lineage>
</organism>
<evidence type="ECO:0000256" key="3">
    <source>
        <dbReference type="ARBA" id="ARBA00007588"/>
    </source>
</evidence>
<dbReference type="AlphaFoldDB" id="A0A5N5QE14"/>
<feature type="region of interest" description="Disordered" evidence="11">
    <location>
        <begin position="1"/>
        <end position="43"/>
    </location>
</feature>
<dbReference type="InterPro" id="IPR025700">
    <property type="entry name" value="Lys/Orn_oxygenase"/>
</dbReference>
<dbReference type="EMBL" id="SSOP01000240">
    <property type="protein sequence ID" value="KAB5589686.1"/>
    <property type="molecule type" value="Genomic_DNA"/>
</dbReference>
<evidence type="ECO:0000256" key="5">
    <source>
        <dbReference type="ARBA" id="ARBA00022630"/>
    </source>
</evidence>
<comment type="caution">
    <text evidence="12">The sequence shown here is derived from an EMBL/GenBank/DDBJ whole genome shotgun (WGS) entry which is preliminary data.</text>
</comment>
<gene>
    <name evidence="12" type="ORF">CTheo_6869</name>
</gene>
<accession>A0A5N5QE14</accession>
<name>A0A5N5QE14_9AGAM</name>
<comment type="cofactor">
    <cofactor evidence="1">
        <name>FAD</name>
        <dbReference type="ChEBI" id="CHEBI:57692"/>
    </cofactor>
</comment>
<sequence length="648" mass="71216">MKNSLGPHRVTPAYLNSPPNDTIDCPESSDRASPALNNSPTNTTRIKPSSFFDLVVIGAGPAGLALVARILESRPAALYTDQEHLYLHWLQRNHNPSLLRTRKTGLGNDRVVVESPAVDRQTAGCCCSGQMRILVIDKLGEGWMTNWNRHFAAFGIKHLRSPLFFHPSPADLDALIAFAEREGRSASGPPSLLYANSSWPKGCSTRCERVLPELIEIPGCVGAEISKHKRASRRSKKERKYARLIQDIGPVVNERDRRDYFTPGTALFQDFVQREVVERYGLDGAWETAQTMLNKKAPDEEMRPVAMLKGEVTSMNWSPLHVDGSGHIAGFHLETSEGTRIGAKAVVCAVGMGGCPSIPPQFVELGGEATHGPGWAHSSCFANQSYTFPPSYCNRNTVVVIGGGLTSAQICDLALSKGFSKAVLIIRSHLKVKPFDVSLDWMGRYSNLKKMEFWQEEDPLHRLDMLRSARGGGSITPTYAKVLRMHQDRGALEIRTMSCLDAAHWDDSCQKWSLKVQVFDDAVRKDPITHTLRRLDIEADFVVAATGTKPSFLSLPFVRGLADNPQVPPCPTVGGLPILTSHLQWPGLPLFCVGGYSALQVGPGAFNLGGMREAADRVVGRLEELAIGRGLDDVPFGKSKDEYVRFVK</sequence>
<evidence type="ECO:0000256" key="8">
    <source>
        <dbReference type="ARBA" id="ARBA00023002"/>
    </source>
</evidence>
<evidence type="ECO:0000256" key="10">
    <source>
        <dbReference type="ARBA" id="ARBA00049248"/>
    </source>
</evidence>
<comment type="catalytic activity">
    <reaction evidence="10">
        <text>L-ornithine + NADH + O2 = N(5)-hydroxy-L-ornithine + NAD(+) + H2O</text>
        <dbReference type="Rhea" id="RHEA:41512"/>
        <dbReference type="ChEBI" id="CHEBI:15377"/>
        <dbReference type="ChEBI" id="CHEBI:15379"/>
        <dbReference type="ChEBI" id="CHEBI:46911"/>
        <dbReference type="ChEBI" id="CHEBI:57540"/>
        <dbReference type="ChEBI" id="CHEBI:57945"/>
        <dbReference type="ChEBI" id="CHEBI:78275"/>
        <dbReference type="EC" id="1.14.13.196"/>
    </reaction>
</comment>
<dbReference type="GO" id="GO:0016491">
    <property type="term" value="F:oxidoreductase activity"/>
    <property type="evidence" value="ECO:0007669"/>
    <property type="project" value="UniProtKB-KW"/>
</dbReference>
<keyword evidence="13" id="KW-1185">Reference proteome</keyword>
<comment type="similarity">
    <text evidence="3">Belongs to the lysine N(6)-hydroxylase/L-ornithine N(5)-oxygenase family.</text>
</comment>
<keyword evidence="7" id="KW-0521">NADP</keyword>
<reference evidence="12 13" key="1">
    <citation type="journal article" date="2019" name="Fungal Biol. Biotechnol.">
        <title>Draft genome sequence of fastidious pathogen Ceratobasidium theobromae, which causes vascular-streak dieback in Theobroma cacao.</title>
        <authorList>
            <person name="Ali S.S."/>
            <person name="Asman A."/>
            <person name="Shao J."/>
            <person name="Firmansyah A.P."/>
            <person name="Susilo A.W."/>
            <person name="Rosmana A."/>
            <person name="McMahon P."/>
            <person name="Junaid M."/>
            <person name="Guest D."/>
            <person name="Kheng T.Y."/>
            <person name="Meinhardt L.W."/>
            <person name="Bailey B.A."/>
        </authorList>
    </citation>
    <scope>NUCLEOTIDE SEQUENCE [LARGE SCALE GENOMIC DNA]</scope>
    <source>
        <strain evidence="12 13">CT2</strain>
    </source>
</reference>
<evidence type="ECO:0000313" key="12">
    <source>
        <dbReference type="EMBL" id="KAB5589686.1"/>
    </source>
</evidence>
<evidence type="ECO:0000256" key="2">
    <source>
        <dbReference type="ARBA" id="ARBA00004924"/>
    </source>
</evidence>
<keyword evidence="6" id="KW-0274">FAD</keyword>
<dbReference type="InterPro" id="IPR036188">
    <property type="entry name" value="FAD/NAD-bd_sf"/>
</dbReference>
<evidence type="ECO:0000256" key="11">
    <source>
        <dbReference type="SAM" id="MobiDB-lite"/>
    </source>
</evidence>
<proteinExistence type="inferred from homology"/>
<comment type="pathway">
    <text evidence="2">Siderophore biosynthesis.</text>
</comment>
<protein>
    <recommendedName>
        <fullName evidence="4">L-ornithine N(5)-monooxygenase [NAD(P)H]</fullName>
        <ecNumber evidence="4">1.14.13.196</ecNumber>
    </recommendedName>
</protein>
<dbReference type="Gene3D" id="3.50.50.60">
    <property type="entry name" value="FAD/NAD(P)-binding domain"/>
    <property type="match status" value="1"/>
</dbReference>
<dbReference type="Pfam" id="PF13434">
    <property type="entry name" value="Lys_Orn_oxgnase"/>
    <property type="match status" value="1"/>
</dbReference>
<evidence type="ECO:0000313" key="13">
    <source>
        <dbReference type="Proteomes" id="UP000383932"/>
    </source>
</evidence>
<comment type="catalytic activity">
    <reaction evidence="9">
        <text>L-ornithine + NADPH + O2 = N(5)-hydroxy-L-ornithine + NADP(+) + H2O</text>
        <dbReference type="Rhea" id="RHEA:41508"/>
        <dbReference type="ChEBI" id="CHEBI:15377"/>
        <dbReference type="ChEBI" id="CHEBI:15379"/>
        <dbReference type="ChEBI" id="CHEBI:46911"/>
        <dbReference type="ChEBI" id="CHEBI:57783"/>
        <dbReference type="ChEBI" id="CHEBI:58349"/>
        <dbReference type="ChEBI" id="CHEBI:78275"/>
        <dbReference type="EC" id="1.14.13.196"/>
    </reaction>
</comment>
<evidence type="ECO:0000256" key="1">
    <source>
        <dbReference type="ARBA" id="ARBA00001974"/>
    </source>
</evidence>
<evidence type="ECO:0000256" key="9">
    <source>
        <dbReference type="ARBA" id="ARBA00047598"/>
    </source>
</evidence>
<dbReference type="EC" id="1.14.13.196" evidence="4"/>